<feature type="domain" description="Chalcone isomerase" evidence="1">
    <location>
        <begin position="138"/>
        <end position="319"/>
    </location>
</feature>
<evidence type="ECO:0000313" key="2">
    <source>
        <dbReference type="EMBL" id="KAH6595841.1"/>
    </source>
</evidence>
<evidence type="ECO:0000313" key="3">
    <source>
        <dbReference type="Proteomes" id="UP001648503"/>
    </source>
</evidence>
<sequence>MAASVSIGMSARIVGLHARAAHRHSSLWHRPVHCLASAQAMCDISTTTTINGTRGSRYSHSSRSRPSSHTAWFKGAMVATAMGTAVALGVGSSLLNTQALLGTAESSVPVTREFEVEPISGVKVPTHITIKHDGQDKDFELLGYGVRQVTLLYISVYTASIYTDQALRHHIANSARWTQEYVPSKLTKSNTESKWFIQDLVNGHKGEITLRLDPVRNTDGPHLRNGVVRFLTERQRQELQRHTITDQESAAFTLALDELRSLFPVGRIKIGQTLVFTHLRDGHLRVEFDGREMGIVRNRHIANWVVEGYLRNKPPISPGLLSTAAASIERIVR</sequence>
<dbReference type="Proteomes" id="UP001648503">
    <property type="component" value="Unassembled WGS sequence"/>
</dbReference>
<accession>A0ABQ8FCE6</accession>
<dbReference type="EMBL" id="JAFCIX010000271">
    <property type="protein sequence ID" value="KAH6595841.1"/>
    <property type="molecule type" value="Genomic_DNA"/>
</dbReference>
<dbReference type="PANTHER" id="PTHR47698">
    <property type="entry name" value="FATTY-ACID-BINDING PROTEIN 3, CHLOROPLASTIC"/>
    <property type="match status" value="1"/>
</dbReference>
<dbReference type="Pfam" id="PF16035">
    <property type="entry name" value="Chalcone_2"/>
    <property type="match status" value="1"/>
</dbReference>
<dbReference type="InterPro" id="IPR016087">
    <property type="entry name" value="Chalcone_isomerase"/>
</dbReference>
<reference evidence="2 3" key="1">
    <citation type="submission" date="2021-02" db="EMBL/GenBank/DDBJ databases">
        <title>Variation within the Batrachochytrium salamandrivorans European outbreak.</title>
        <authorList>
            <person name="Kelly M."/>
            <person name="Pasmans F."/>
            <person name="Shea T.P."/>
            <person name="Munoz J.F."/>
            <person name="Carranza S."/>
            <person name="Cuomo C.A."/>
            <person name="Martel A."/>
        </authorList>
    </citation>
    <scope>NUCLEOTIDE SEQUENCE [LARGE SCALE GENOMIC DNA]</scope>
    <source>
        <strain evidence="2 3">AMFP18/2</strain>
    </source>
</reference>
<comment type="caution">
    <text evidence="2">The sequence shown here is derived from an EMBL/GenBank/DDBJ whole genome shotgun (WGS) entry which is preliminary data.</text>
</comment>
<dbReference type="PANTHER" id="PTHR47698:SF2">
    <property type="entry name" value="FATTY-ACID-BINDING PROTEIN 3, CHLOROPLASTIC"/>
    <property type="match status" value="1"/>
</dbReference>
<dbReference type="Gene3D" id="3.50.70.10">
    <property type="match status" value="1"/>
</dbReference>
<organism evidence="2 3">
    <name type="scientific">Batrachochytrium salamandrivorans</name>
    <dbReference type="NCBI Taxonomy" id="1357716"/>
    <lineage>
        <taxon>Eukaryota</taxon>
        <taxon>Fungi</taxon>
        <taxon>Fungi incertae sedis</taxon>
        <taxon>Chytridiomycota</taxon>
        <taxon>Chytridiomycota incertae sedis</taxon>
        <taxon>Chytridiomycetes</taxon>
        <taxon>Rhizophydiales</taxon>
        <taxon>Rhizophydiales incertae sedis</taxon>
        <taxon>Batrachochytrium</taxon>
    </lineage>
</organism>
<proteinExistence type="predicted"/>
<name>A0ABQ8FCE6_9FUNG</name>
<dbReference type="SUPFAM" id="SSF54626">
    <property type="entry name" value="Chalcone isomerase"/>
    <property type="match status" value="1"/>
</dbReference>
<dbReference type="InterPro" id="IPR036298">
    <property type="entry name" value="Chalcone_isomerase_sf"/>
</dbReference>
<keyword evidence="3" id="KW-1185">Reference proteome</keyword>
<dbReference type="InterPro" id="IPR016088">
    <property type="entry name" value="Chalcone_isomerase_3-sand"/>
</dbReference>
<gene>
    <name evidence="2" type="ORF">BASA50_005568</name>
</gene>
<protein>
    <recommendedName>
        <fullName evidence="1">Chalcone isomerase domain-containing protein</fullName>
    </recommendedName>
</protein>
<evidence type="ECO:0000259" key="1">
    <source>
        <dbReference type="Pfam" id="PF16035"/>
    </source>
</evidence>